<dbReference type="InterPro" id="IPR044890">
    <property type="entry name" value="TMEM14_sf"/>
</dbReference>
<keyword evidence="8" id="KW-1185">Reference proteome</keyword>
<dbReference type="Proteomes" id="UP001314263">
    <property type="component" value="Unassembled WGS sequence"/>
</dbReference>
<dbReference type="PANTHER" id="PTHR12668">
    <property type="entry name" value="TRANSMEMBRANE PROTEIN 14, 15"/>
    <property type="match status" value="1"/>
</dbReference>
<comment type="caution">
    <text evidence="7">The sequence shown here is derived from an EMBL/GenBank/DDBJ whole genome shotgun (WGS) entry which is preliminary data.</text>
</comment>
<comment type="similarity">
    <text evidence="2">Belongs to the TMEM14 family.</text>
</comment>
<protein>
    <recommendedName>
        <fullName evidence="9">Transmembrane protein 14C</fullName>
    </recommendedName>
</protein>
<evidence type="ECO:0000256" key="1">
    <source>
        <dbReference type="ARBA" id="ARBA00004370"/>
    </source>
</evidence>
<evidence type="ECO:0000256" key="6">
    <source>
        <dbReference type="SAM" id="Phobius"/>
    </source>
</evidence>
<dbReference type="PANTHER" id="PTHR12668:SF43">
    <property type="entry name" value="TRANSMEMBRANE PROTEIN 14 HOMOLOG"/>
    <property type="match status" value="1"/>
</dbReference>
<dbReference type="GO" id="GO:0016020">
    <property type="term" value="C:membrane"/>
    <property type="evidence" value="ECO:0007669"/>
    <property type="project" value="UniProtKB-SubCell"/>
</dbReference>
<keyword evidence="3 6" id="KW-0812">Transmembrane</keyword>
<feature type="transmembrane region" description="Helical" evidence="6">
    <location>
        <begin position="89"/>
        <end position="108"/>
    </location>
</feature>
<dbReference type="EMBL" id="CAUYUE010000008">
    <property type="protein sequence ID" value="CAK0783056.1"/>
    <property type="molecule type" value="Genomic_DNA"/>
</dbReference>
<keyword evidence="5 6" id="KW-0472">Membrane</keyword>
<dbReference type="Pfam" id="PF03647">
    <property type="entry name" value="Tmemb_14"/>
    <property type="match status" value="1"/>
</dbReference>
<gene>
    <name evidence="7" type="ORF">CVIRNUC_006251</name>
</gene>
<keyword evidence="4 6" id="KW-1133">Transmembrane helix</keyword>
<accession>A0AAV1I844</accession>
<evidence type="ECO:0008006" key="9">
    <source>
        <dbReference type="Google" id="ProtNLM"/>
    </source>
</evidence>
<evidence type="ECO:0000313" key="7">
    <source>
        <dbReference type="EMBL" id="CAK0783056.1"/>
    </source>
</evidence>
<evidence type="ECO:0000256" key="3">
    <source>
        <dbReference type="ARBA" id="ARBA00022692"/>
    </source>
</evidence>
<evidence type="ECO:0000256" key="4">
    <source>
        <dbReference type="ARBA" id="ARBA00022989"/>
    </source>
</evidence>
<dbReference type="InterPro" id="IPR005349">
    <property type="entry name" value="TMEM14"/>
</dbReference>
<feature type="transmembrane region" description="Helical" evidence="6">
    <location>
        <begin position="6"/>
        <end position="24"/>
    </location>
</feature>
<feature type="transmembrane region" description="Helical" evidence="6">
    <location>
        <begin position="61"/>
        <end position="77"/>
    </location>
</feature>
<evidence type="ECO:0000256" key="2">
    <source>
        <dbReference type="ARBA" id="ARBA00007590"/>
    </source>
</evidence>
<organism evidence="7 8">
    <name type="scientific">Coccomyxa viridis</name>
    <dbReference type="NCBI Taxonomy" id="1274662"/>
    <lineage>
        <taxon>Eukaryota</taxon>
        <taxon>Viridiplantae</taxon>
        <taxon>Chlorophyta</taxon>
        <taxon>core chlorophytes</taxon>
        <taxon>Trebouxiophyceae</taxon>
        <taxon>Trebouxiophyceae incertae sedis</taxon>
        <taxon>Coccomyxaceae</taxon>
        <taxon>Coccomyxa</taxon>
    </lineage>
</organism>
<reference evidence="7 8" key="1">
    <citation type="submission" date="2023-10" db="EMBL/GenBank/DDBJ databases">
        <authorList>
            <person name="Maclean D."/>
            <person name="Macfadyen A."/>
        </authorList>
    </citation>
    <scope>NUCLEOTIDE SEQUENCE [LARGE SCALE GENOMIC DNA]</scope>
</reference>
<comment type="subcellular location">
    <subcellularLocation>
        <location evidence="1">Membrane</location>
    </subcellularLocation>
</comment>
<name>A0AAV1I844_9CHLO</name>
<feature type="transmembrane region" description="Helical" evidence="6">
    <location>
        <begin position="31"/>
        <end position="49"/>
    </location>
</feature>
<evidence type="ECO:0000256" key="5">
    <source>
        <dbReference type="ARBA" id="ARBA00023136"/>
    </source>
</evidence>
<evidence type="ECO:0000313" key="8">
    <source>
        <dbReference type="Proteomes" id="UP001314263"/>
    </source>
</evidence>
<dbReference type="Gene3D" id="1.10.10.1740">
    <property type="entry name" value="Transmembrane protein 14-like"/>
    <property type="match status" value="1"/>
</dbReference>
<sequence>MYDFCMTFPYAALLALGGLMGFLVKGSVPSLMGGLGSALILAIAGQRSISYYHQGKLCKPATAVSLLVALALTGVMYKRFLSTGKMMPAGIVALLSAAMSIFYVWNLLAVKPPSAHHSS</sequence>
<dbReference type="AlphaFoldDB" id="A0AAV1I844"/>
<proteinExistence type="inferred from homology"/>